<sequence length="82" mass="8969">MQVKVKWLSGLLVVLLVLGLSGCMAQQRRMKYVQSNTPTLFFHGGGNRYHAEAQMGQAAENAGVTTSVIRAMGLKKGRFKNS</sequence>
<protein>
    <submittedName>
        <fullName evidence="1">Uncharacterized protein</fullName>
    </submittedName>
</protein>
<comment type="caution">
    <text evidence="1">The sequence shown here is derived from an EMBL/GenBank/DDBJ whole genome shotgun (WGS) entry which is preliminary data.</text>
</comment>
<dbReference type="Gene3D" id="3.40.50.1820">
    <property type="entry name" value="alpha/beta hydrolase"/>
    <property type="match status" value="1"/>
</dbReference>
<dbReference type="PATRIC" id="fig|1590.231.peg.26"/>
<evidence type="ECO:0000313" key="1">
    <source>
        <dbReference type="EMBL" id="ODO61833.1"/>
    </source>
</evidence>
<dbReference type="RefSeq" id="WP_024002754.1">
    <property type="nucleotide sequence ID" value="NZ_AP028145.1"/>
</dbReference>
<dbReference type="Proteomes" id="UP000094892">
    <property type="component" value="Unassembled WGS sequence"/>
</dbReference>
<proteinExistence type="predicted"/>
<dbReference type="PROSITE" id="PS51257">
    <property type="entry name" value="PROKAR_LIPOPROTEIN"/>
    <property type="match status" value="1"/>
</dbReference>
<dbReference type="InterPro" id="IPR029058">
    <property type="entry name" value="AB_hydrolase_fold"/>
</dbReference>
<name>A0A1E3KSH8_LACPN</name>
<evidence type="ECO:0000313" key="2">
    <source>
        <dbReference type="Proteomes" id="UP000094892"/>
    </source>
</evidence>
<gene>
    <name evidence="1" type="ORF">LPJSA22_01812</name>
</gene>
<dbReference type="AlphaFoldDB" id="A0A1E3KSH8"/>
<organism evidence="1 2">
    <name type="scientific">Lactiplantibacillus plantarum</name>
    <name type="common">Lactobacillus plantarum</name>
    <dbReference type="NCBI Taxonomy" id="1590"/>
    <lineage>
        <taxon>Bacteria</taxon>
        <taxon>Bacillati</taxon>
        <taxon>Bacillota</taxon>
        <taxon>Bacilli</taxon>
        <taxon>Lactobacillales</taxon>
        <taxon>Lactobacillaceae</taxon>
        <taxon>Lactiplantibacillus</taxon>
    </lineage>
</organism>
<dbReference type="EMBL" id="MCOL01000001">
    <property type="protein sequence ID" value="ODO61833.1"/>
    <property type="molecule type" value="Genomic_DNA"/>
</dbReference>
<accession>A0A1E3KSH8</accession>
<reference evidence="1 2" key="1">
    <citation type="submission" date="2016-08" db="EMBL/GenBank/DDBJ databases">
        <title>Genome sequencing of Lactobacillus plantarum JSA22, isolated from fermented soybean paste.</title>
        <authorList>
            <person name="Choi H.S."/>
        </authorList>
    </citation>
    <scope>NUCLEOTIDE SEQUENCE [LARGE SCALE GENOMIC DNA]</scope>
    <source>
        <strain evidence="1 2">JSA22</strain>
    </source>
</reference>